<feature type="non-terminal residue" evidence="4">
    <location>
        <position position="1"/>
    </location>
</feature>
<accession>A0A2M8EWR9</accession>
<dbReference type="SUPFAM" id="SSF53613">
    <property type="entry name" value="Ribokinase-like"/>
    <property type="match status" value="1"/>
</dbReference>
<keyword evidence="2" id="KW-0418">Kinase</keyword>
<proteinExistence type="predicted"/>
<feature type="domain" description="Carbohydrate kinase PfkB" evidence="3">
    <location>
        <begin position="29"/>
        <end position="293"/>
    </location>
</feature>
<sequence>GITGSIAYDEIMNFPGQFKDHFHPEKLHQINVSFVVDKLAKHLGGTATNIAFNTSISTKSKVSVFGAMGKDHMDLTRMFDAKKIDYSGSIIDNKLYTSTGKVMTDMSDNQIWGYYYGAGARGKDIDFVKYTNDKTFFVISANHKDAFLHVQNHCIQNNRAYVYDPGMSLTFISDQDLDEGIRSATFIVGNDYEVAQIERRLGISILKIMHEDSGLITTLGSKGVKYQSGENTDIVSGYAVDKVVDPTGAGDAWRGGFIGGLLEGESLEKSLKIGNALASFAIQQVGTVNHSPTMEEVLSRAETLEISH</sequence>
<evidence type="ECO:0000313" key="5">
    <source>
        <dbReference type="Proteomes" id="UP000231383"/>
    </source>
</evidence>
<evidence type="ECO:0000256" key="1">
    <source>
        <dbReference type="ARBA" id="ARBA00022679"/>
    </source>
</evidence>
<organism evidence="4 5">
    <name type="scientific">Candidatus Roizmanbacteria bacterium CG_4_9_14_0_2_um_filter_39_13</name>
    <dbReference type="NCBI Taxonomy" id="1974839"/>
    <lineage>
        <taxon>Bacteria</taxon>
        <taxon>Candidatus Roizmaniibacteriota</taxon>
    </lineage>
</organism>
<dbReference type="Proteomes" id="UP000231383">
    <property type="component" value="Unassembled WGS sequence"/>
</dbReference>
<protein>
    <recommendedName>
        <fullName evidence="3">Carbohydrate kinase PfkB domain-containing protein</fullName>
    </recommendedName>
</protein>
<dbReference type="InterPro" id="IPR002173">
    <property type="entry name" value="Carboh/pur_kinase_PfkB_CS"/>
</dbReference>
<reference evidence="5" key="1">
    <citation type="submission" date="2017-09" db="EMBL/GenBank/DDBJ databases">
        <title>Depth-based differentiation of microbial function through sediment-hosted aquifers and enrichment of novel symbionts in the deep terrestrial subsurface.</title>
        <authorList>
            <person name="Probst A.J."/>
            <person name="Ladd B."/>
            <person name="Jarett J.K."/>
            <person name="Geller-Mcgrath D.E."/>
            <person name="Sieber C.M.K."/>
            <person name="Emerson J.B."/>
            <person name="Anantharaman K."/>
            <person name="Thomas B.C."/>
            <person name="Malmstrom R."/>
            <person name="Stieglmeier M."/>
            <person name="Klingl A."/>
            <person name="Woyke T."/>
            <person name="Ryan C.M."/>
            <person name="Banfield J.F."/>
        </authorList>
    </citation>
    <scope>NUCLEOTIDE SEQUENCE [LARGE SCALE GENOMIC DNA]</scope>
</reference>
<evidence type="ECO:0000256" key="2">
    <source>
        <dbReference type="ARBA" id="ARBA00022777"/>
    </source>
</evidence>
<dbReference type="InterPro" id="IPR029056">
    <property type="entry name" value="Ribokinase-like"/>
</dbReference>
<name>A0A2M8EWR9_9BACT</name>
<dbReference type="PANTHER" id="PTHR10584:SF166">
    <property type="entry name" value="RIBOKINASE"/>
    <property type="match status" value="1"/>
</dbReference>
<dbReference type="Pfam" id="PF00294">
    <property type="entry name" value="PfkB"/>
    <property type="match status" value="1"/>
</dbReference>
<gene>
    <name evidence="4" type="ORF">CO051_06280</name>
</gene>
<dbReference type="AlphaFoldDB" id="A0A2M8EWR9"/>
<dbReference type="PANTHER" id="PTHR10584">
    <property type="entry name" value="SUGAR KINASE"/>
    <property type="match status" value="1"/>
</dbReference>
<comment type="caution">
    <text evidence="4">The sequence shown here is derived from an EMBL/GenBank/DDBJ whole genome shotgun (WGS) entry which is preliminary data.</text>
</comment>
<keyword evidence="1" id="KW-0808">Transferase</keyword>
<dbReference type="PROSITE" id="PS00584">
    <property type="entry name" value="PFKB_KINASES_2"/>
    <property type="match status" value="1"/>
</dbReference>
<dbReference type="GO" id="GO:0016301">
    <property type="term" value="F:kinase activity"/>
    <property type="evidence" value="ECO:0007669"/>
    <property type="project" value="UniProtKB-KW"/>
</dbReference>
<dbReference type="InterPro" id="IPR011611">
    <property type="entry name" value="PfkB_dom"/>
</dbReference>
<dbReference type="Gene3D" id="3.40.1190.20">
    <property type="match status" value="1"/>
</dbReference>
<dbReference type="EMBL" id="PFSC01000160">
    <property type="protein sequence ID" value="PJC30318.1"/>
    <property type="molecule type" value="Genomic_DNA"/>
</dbReference>
<evidence type="ECO:0000259" key="3">
    <source>
        <dbReference type="Pfam" id="PF00294"/>
    </source>
</evidence>
<evidence type="ECO:0000313" key="4">
    <source>
        <dbReference type="EMBL" id="PJC30318.1"/>
    </source>
</evidence>